<evidence type="ECO:0000313" key="6">
    <source>
        <dbReference type="EMBL" id="KAK3689664.1"/>
    </source>
</evidence>
<proteinExistence type="predicted"/>
<feature type="transmembrane region" description="Helical" evidence="5">
    <location>
        <begin position="138"/>
        <end position="160"/>
    </location>
</feature>
<dbReference type="Gene3D" id="1.20.1250.20">
    <property type="entry name" value="MFS general substrate transporter like domains"/>
    <property type="match status" value="1"/>
</dbReference>
<evidence type="ECO:0000256" key="4">
    <source>
        <dbReference type="ARBA" id="ARBA00023136"/>
    </source>
</evidence>
<feature type="transmembrane region" description="Helical" evidence="5">
    <location>
        <begin position="15"/>
        <end position="34"/>
    </location>
</feature>
<keyword evidence="3 5" id="KW-1133">Transmembrane helix</keyword>
<dbReference type="GO" id="GO:0016020">
    <property type="term" value="C:membrane"/>
    <property type="evidence" value="ECO:0007669"/>
    <property type="project" value="UniProtKB-SubCell"/>
</dbReference>
<dbReference type="Proteomes" id="UP001270362">
    <property type="component" value="Unassembled WGS sequence"/>
</dbReference>
<evidence type="ECO:0000256" key="5">
    <source>
        <dbReference type="SAM" id="Phobius"/>
    </source>
</evidence>
<evidence type="ECO:0000256" key="3">
    <source>
        <dbReference type="ARBA" id="ARBA00022989"/>
    </source>
</evidence>
<feature type="transmembrane region" description="Helical" evidence="5">
    <location>
        <begin position="392"/>
        <end position="416"/>
    </location>
</feature>
<keyword evidence="4 5" id="KW-0472">Membrane</keyword>
<dbReference type="SUPFAM" id="SSF103473">
    <property type="entry name" value="MFS general substrate transporter"/>
    <property type="match status" value="1"/>
</dbReference>
<gene>
    <name evidence="6" type="ORF">B0T22DRAFT_528530</name>
</gene>
<feature type="transmembrane region" description="Helical" evidence="5">
    <location>
        <begin position="320"/>
        <end position="345"/>
    </location>
</feature>
<feature type="transmembrane region" description="Helical" evidence="5">
    <location>
        <begin position="172"/>
        <end position="192"/>
    </location>
</feature>
<reference evidence="6" key="1">
    <citation type="journal article" date="2023" name="Mol. Phylogenet. Evol.">
        <title>Genome-scale phylogeny and comparative genomics of the fungal order Sordariales.</title>
        <authorList>
            <person name="Hensen N."/>
            <person name="Bonometti L."/>
            <person name="Westerberg I."/>
            <person name="Brannstrom I.O."/>
            <person name="Guillou S."/>
            <person name="Cros-Aarteil S."/>
            <person name="Calhoun S."/>
            <person name="Haridas S."/>
            <person name="Kuo A."/>
            <person name="Mondo S."/>
            <person name="Pangilinan J."/>
            <person name="Riley R."/>
            <person name="LaButti K."/>
            <person name="Andreopoulos B."/>
            <person name="Lipzen A."/>
            <person name="Chen C."/>
            <person name="Yan M."/>
            <person name="Daum C."/>
            <person name="Ng V."/>
            <person name="Clum A."/>
            <person name="Steindorff A."/>
            <person name="Ohm R.A."/>
            <person name="Martin F."/>
            <person name="Silar P."/>
            <person name="Natvig D.O."/>
            <person name="Lalanne C."/>
            <person name="Gautier V."/>
            <person name="Ament-Velasquez S.L."/>
            <person name="Kruys A."/>
            <person name="Hutchinson M.I."/>
            <person name="Powell A.J."/>
            <person name="Barry K."/>
            <person name="Miller A.N."/>
            <person name="Grigoriev I.V."/>
            <person name="Debuchy R."/>
            <person name="Gladieux P."/>
            <person name="Hiltunen Thoren M."/>
            <person name="Johannesson H."/>
        </authorList>
    </citation>
    <scope>NUCLEOTIDE SEQUENCE</scope>
    <source>
        <strain evidence="6">CBS 314.62</strain>
    </source>
</reference>
<protein>
    <submittedName>
        <fullName evidence="6">Uncharacterized protein</fullName>
    </submittedName>
</protein>
<feature type="transmembrane region" description="Helical" evidence="5">
    <location>
        <begin position="466"/>
        <end position="499"/>
    </location>
</feature>
<dbReference type="GO" id="GO:0022857">
    <property type="term" value="F:transmembrane transporter activity"/>
    <property type="evidence" value="ECO:0007669"/>
    <property type="project" value="TreeGrafter"/>
</dbReference>
<feature type="transmembrane region" description="Helical" evidence="5">
    <location>
        <begin position="111"/>
        <end position="132"/>
    </location>
</feature>
<evidence type="ECO:0000256" key="1">
    <source>
        <dbReference type="ARBA" id="ARBA00004141"/>
    </source>
</evidence>
<dbReference type="InterPro" id="IPR036259">
    <property type="entry name" value="MFS_trans_sf"/>
</dbReference>
<sequence>MPLDANLKPPPRRTVRRLLLLVALVSLSWSLYQLPLNRVIERRLCREYYSIHDPSVADPDGTVREEFCKVEPVQQGLGRIQGVMETTWVVGDFLMTVPLVTLAERYGHRPVLMLNLIPRMFLLAWTFAVGYFDQALPLNAIMVAPLFSVLGGDCVLNSIVYSLVASSTDDDVLRATFFGQMNAVSSIFAYQLGPALASASMQRLLWLPLWIGMVLLLLAVPVASVLPSTTEQLHHRQGSSLDDGLDDMTPLLSPSPRKPSQSFAESVASRVRMAISIVTSYPDNFTLLLCGFFLTSLASSDTKLLTQYISNRYKWNFTSVGYLLSGKAVFNFILLYFVIPALLRWRRAGPHRAGHAISGQQKLDDWSNISCAHICLIFSVLGAAAIGLASTIWLLIPSLLLYALGIALPMFTYSLLRSPAMSPSKRDIAAAAGAGGGVITVGSTAQIFSIVMLVKTVGILVGAPLMAVLWVYGVGVGGIGLGLPYFVSAACYGLVIVIFSRMRENIHDPIP</sequence>
<dbReference type="AlphaFoldDB" id="A0AAE0XBM5"/>
<evidence type="ECO:0000256" key="2">
    <source>
        <dbReference type="ARBA" id="ARBA00022692"/>
    </source>
</evidence>
<reference evidence="6" key="2">
    <citation type="submission" date="2023-06" db="EMBL/GenBank/DDBJ databases">
        <authorList>
            <consortium name="Lawrence Berkeley National Laboratory"/>
            <person name="Haridas S."/>
            <person name="Hensen N."/>
            <person name="Bonometti L."/>
            <person name="Westerberg I."/>
            <person name="Brannstrom I.O."/>
            <person name="Guillou S."/>
            <person name="Cros-Aarteil S."/>
            <person name="Calhoun S."/>
            <person name="Kuo A."/>
            <person name="Mondo S."/>
            <person name="Pangilinan J."/>
            <person name="Riley R."/>
            <person name="Labutti K."/>
            <person name="Andreopoulos B."/>
            <person name="Lipzen A."/>
            <person name="Chen C."/>
            <person name="Yanf M."/>
            <person name="Daum C."/>
            <person name="Ng V."/>
            <person name="Clum A."/>
            <person name="Steindorff A."/>
            <person name="Ohm R."/>
            <person name="Martin F."/>
            <person name="Silar P."/>
            <person name="Natvig D."/>
            <person name="Lalanne C."/>
            <person name="Gautier V."/>
            <person name="Ament-Velasquez S.L."/>
            <person name="Kruys A."/>
            <person name="Hutchinson M.I."/>
            <person name="Powell A.J."/>
            <person name="Barry K."/>
            <person name="Miller A.N."/>
            <person name="Grigoriev I.V."/>
            <person name="Debuchy R."/>
            <person name="Gladieux P."/>
            <person name="Thoren M.H."/>
            <person name="Johannesson H."/>
        </authorList>
    </citation>
    <scope>NUCLEOTIDE SEQUENCE</scope>
    <source>
        <strain evidence="6">CBS 314.62</strain>
    </source>
</reference>
<organism evidence="6 7">
    <name type="scientific">Podospora appendiculata</name>
    <dbReference type="NCBI Taxonomy" id="314037"/>
    <lineage>
        <taxon>Eukaryota</taxon>
        <taxon>Fungi</taxon>
        <taxon>Dikarya</taxon>
        <taxon>Ascomycota</taxon>
        <taxon>Pezizomycotina</taxon>
        <taxon>Sordariomycetes</taxon>
        <taxon>Sordariomycetidae</taxon>
        <taxon>Sordariales</taxon>
        <taxon>Podosporaceae</taxon>
        <taxon>Podospora</taxon>
    </lineage>
</organism>
<keyword evidence="7" id="KW-1185">Reference proteome</keyword>
<dbReference type="PANTHER" id="PTHR23507">
    <property type="entry name" value="ZGC:174356"/>
    <property type="match status" value="1"/>
</dbReference>
<feature type="transmembrane region" description="Helical" evidence="5">
    <location>
        <begin position="204"/>
        <end position="226"/>
    </location>
</feature>
<feature type="transmembrane region" description="Helical" evidence="5">
    <location>
        <begin position="281"/>
        <end position="300"/>
    </location>
</feature>
<dbReference type="EMBL" id="JAULSO010000002">
    <property type="protein sequence ID" value="KAK3689664.1"/>
    <property type="molecule type" value="Genomic_DNA"/>
</dbReference>
<comment type="caution">
    <text evidence="6">The sequence shown here is derived from an EMBL/GenBank/DDBJ whole genome shotgun (WGS) entry which is preliminary data.</text>
</comment>
<keyword evidence="2 5" id="KW-0812">Transmembrane</keyword>
<feature type="transmembrane region" description="Helical" evidence="5">
    <location>
        <begin position="428"/>
        <end position="454"/>
    </location>
</feature>
<feature type="transmembrane region" description="Helical" evidence="5">
    <location>
        <begin position="366"/>
        <end position="386"/>
    </location>
</feature>
<comment type="subcellular location">
    <subcellularLocation>
        <location evidence="1">Membrane</location>
        <topology evidence="1">Multi-pass membrane protein</topology>
    </subcellularLocation>
</comment>
<dbReference type="PANTHER" id="PTHR23507:SF8">
    <property type="entry name" value="MFS GENERAL SUBSTRATE TRANSPORTER"/>
    <property type="match status" value="1"/>
</dbReference>
<name>A0AAE0XBM5_9PEZI</name>
<evidence type="ECO:0000313" key="7">
    <source>
        <dbReference type="Proteomes" id="UP001270362"/>
    </source>
</evidence>
<accession>A0AAE0XBM5</accession>